<dbReference type="InterPro" id="IPR002092">
    <property type="entry name" value="DNA-dir_Rpol_phage-type"/>
</dbReference>
<organism evidence="10 11">
    <name type="scientific">Ilex paraguariensis</name>
    <name type="common">yerba mate</name>
    <dbReference type="NCBI Taxonomy" id="185542"/>
    <lineage>
        <taxon>Eukaryota</taxon>
        <taxon>Viridiplantae</taxon>
        <taxon>Streptophyta</taxon>
        <taxon>Embryophyta</taxon>
        <taxon>Tracheophyta</taxon>
        <taxon>Spermatophyta</taxon>
        <taxon>Magnoliopsida</taxon>
        <taxon>eudicotyledons</taxon>
        <taxon>Gunneridae</taxon>
        <taxon>Pentapetalae</taxon>
        <taxon>asterids</taxon>
        <taxon>campanulids</taxon>
        <taxon>Aquifoliales</taxon>
        <taxon>Aquifoliaceae</taxon>
        <taxon>Ilex</taxon>
    </lineage>
</organism>
<comment type="caution">
    <text evidence="10">The sequence shown here is derived from an EMBL/GenBank/DDBJ whole genome shotgun (WGS) entry which is preliminary data.</text>
</comment>
<evidence type="ECO:0000256" key="5">
    <source>
        <dbReference type="ARBA" id="ARBA00022679"/>
    </source>
</evidence>
<evidence type="ECO:0000313" key="10">
    <source>
        <dbReference type="EMBL" id="CAK9155960.1"/>
    </source>
</evidence>
<comment type="similarity">
    <text evidence="2">Belongs to the phage and mitochondrial RNA polymerase family.</text>
</comment>
<evidence type="ECO:0000256" key="6">
    <source>
        <dbReference type="ARBA" id="ARBA00022695"/>
    </source>
</evidence>
<dbReference type="GO" id="GO:0000428">
    <property type="term" value="C:DNA-directed RNA polymerase complex"/>
    <property type="evidence" value="ECO:0007669"/>
    <property type="project" value="UniProtKB-KW"/>
</dbReference>
<name>A0ABC8SFR4_9AQUA</name>
<feature type="domain" description="DNA-directed RNA polymerase C-terminal" evidence="9">
    <location>
        <begin position="46"/>
        <end position="172"/>
    </location>
</feature>
<dbReference type="PANTHER" id="PTHR10102">
    <property type="entry name" value="DNA-DIRECTED RNA POLYMERASE, MITOCHONDRIAL"/>
    <property type="match status" value="1"/>
</dbReference>
<evidence type="ECO:0000256" key="3">
    <source>
        <dbReference type="ARBA" id="ARBA00012418"/>
    </source>
</evidence>
<evidence type="ECO:0000259" key="9">
    <source>
        <dbReference type="Pfam" id="PF00940"/>
    </source>
</evidence>
<dbReference type="Pfam" id="PF00940">
    <property type="entry name" value="RNA_pol"/>
    <property type="match status" value="1"/>
</dbReference>
<dbReference type="Proteomes" id="UP001642360">
    <property type="component" value="Unassembled WGS sequence"/>
</dbReference>
<protein>
    <recommendedName>
        <fullName evidence="3">DNA-directed RNA polymerase</fullName>
        <ecNumber evidence="3">2.7.7.6</ecNumber>
    </recommendedName>
</protein>
<evidence type="ECO:0000256" key="2">
    <source>
        <dbReference type="ARBA" id="ARBA00009493"/>
    </source>
</evidence>
<comment type="catalytic activity">
    <reaction evidence="8">
        <text>RNA(n) + a ribonucleoside 5'-triphosphate = RNA(n+1) + diphosphate</text>
        <dbReference type="Rhea" id="RHEA:21248"/>
        <dbReference type="Rhea" id="RHEA-COMP:14527"/>
        <dbReference type="Rhea" id="RHEA-COMP:17342"/>
        <dbReference type="ChEBI" id="CHEBI:33019"/>
        <dbReference type="ChEBI" id="CHEBI:61557"/>
        <dbReference type="ChEBI" id="CHEBI:140395"/>
        <dbReference type="EC" id="2.7.7.6"/>
    </reaction>
</comment>
<evidence type="ECO:0000256" key="8">
    <source>
        <dbReference type="ARBA" id="ARBA00048552"/>
    </source>
</evidence>
<evidence type="ECO:0000256" key="1">
    <source>
        <dbReference type="ARBA" id="ARBA00004026"/>
    </source>
</evidence>
<evidence type="ECO:0000256" key="4">
    <source>
        <dbReference type="ARBA" id="ARBA00022478"/>
    </source>
</evidence>
<evidence type="ECO:0000313" key="11">
    <source>
        <dbReference type="Proteomes" id="UP001642360"/>
    </source>
</evidence>
<dbReference type="InterPro" id="IPR043502">
    <property type="entry name" value="DNA/RNA_pol_sf"/>
</dbReference>
<dbReference type="PANTHER" id="PTHR10102:SF0">
    <property type="entry name" value="DNA-DIRECTED RNA POLYMERASE, MITOCHONDRIAL"/>
    <property type="match status" value="1"/>
</dbReference>
<dbReference type="GO" id="GO:0003899">
    <property type="term" value="F:DNA-directed RNA polymerase activity"/>
    <property type="evidence" value="ECO:0007669"/>
    <property type="project" value="UniProtKB-EC"/>
</dbReference>
<dbReference type="Gene3D" id="3.30.70.370">
    <property type="match status" value="1"/>
</dbReference>
<accession>A0ABC8SFR4</accession>
<sequence>MGGALWIKVLDRVFGVIKVDGVLKELKRIGAPHCVGLWKSSLVIIATENQPVRWTTPLGLPVVQPYRKIGRHLVKTSLQVLTLQRETEKVMVKRQRTAFPPNFVHSLDGSHMMMTAVACKKAGLNFAGVHDSYWTHACDVDEMNRLLREKFVELYETPILENLLESFQKSFPSLTFPPLPERGDFDLGDVLESDYFFN</sequence>
<dbReference type="EC" id="2.7.7.6" evidence="3"/>
<dbReference type="InterPro" id="IPR046950">
    <property type="entry name" value="DNA-dir_Rpol_C_phage-type"/>
</dbReference>
<keyword evidence="6" id="KW-0548">Nucleotidyltransferase</keyword>
<keyword evidence="4" id="KW-0240">DNA-directed RNA polymerase</keyword>
<keyword evidence="7" id="KW-0804">Transcription</keyword>
<proteinExistence type="inferred from homology"/>
<dbReference type="SUPFAM" id="SSF56672">
    <property type="entry name" value="DNA/RNA polymerases"/>
    <property type="match status" value="1"/>
</dbReference>
<comment type="function">
    <text evidence="1">DNA-dependent RNA polymerase catalyzes the transcription of DNA into RNA using the four ribonucleoside triphosphates as substrates.</text>
</comment>
<dbReference type="AlphaFoldDB" id="A0ABC8SFR4"/>
<dbReference type="EMBL" id="CAUOFW020002769">
    <property type="protein sequence ID" value="CAK9155960.1"/>
    <property type="molecule type" value="Genomic_DNA"/>
</dbReference>
<gene>
    <name evidence="10" type="ORF">ILEXP_LOCUS24375</name>
</gene>
<reference evidence="10 11" key="1">
    <citation type="submission" date="2024-02" db="EMBL/GenBank/DDBJ databases">
        <authorList>
            <person name="Vignale AGUSTIN F."/>
            <person name="Sosa J E."/>
            <person name="Modenutti C."/>
        </authorList>
    </citation>
    <scope>NUCLEOTIDE SEQUENCE [LARGE SCALE GENOMIC DNA]</scope>
</reference>
<keyword evidence="11" id="KW-1185">Reference proteome</keyword>
<evidence type="ECO:0000256" key="7">
    <source>
        <dbReference type="ARBA" id="ARBA00023163"/>
    </source>
</evidence>
<keyword evidence="5" id="KW-0808">Transferase</keyword>